<protein>
    <submittedName>
        <fullName evidence="2">Uncharacterized protein</fullName>
    </submittedName>
</protein>
<sequence length="872" mass="96685">MKRTKSLPAFTFPGREIPHFLQPHKIDFPLSPDQQPRLFAHPDLRISIFTKSFINSCVLDKPLPWIGSQTIRIPSDSLIPDTSQPENQYAILPVAISSTPYLLPVLVVEDITRALTKAQIMDIIRYFHVDLNGVDGVLSTGMVNSLQSSCVSLGLVNKLPNFNLVKNLEGTGEMGIVIEVYMGKMDKKTVGAIYCGPGSIYNGAWKSGGTGKRELAIMAVNGVKRAIAVIERAKLIHGYPVSFASISINCVEVLEKLGGWDGEANTSRCTKRGVWKEILEMLRKAKDYGVLIDICKSRECRNKMIEGMVERRLQPKEEPGAENQKTAVIGSDSIECALYPHSLENTPLAASSEMVVTKAAALAALPLGFLGNTADTKQPELRRTCRQRKRVRKGDEDLEGPPTGPALEPLTNRQAILPGSRPLVGSPAESSERVSNTDENRRERDIDSCYHQMLDRRFQDTKLKGGWCSDAERTFTNCSENAELSKLPNGDTTPETNARALLNHEEISNMVYRDIAEDLVDAREWKRALGSHLATGKPLRYPWAPIINRDSNEGIRDATKPAEHDIENTQDPWSQFRRNIQAFREEFGYDMDKKHDEDFMDTFGDESEEDEGTGLRVPALYRSGGPSPESRSDIVTPPSYLERDQEEPAVFIKDQMELKMPEIDMDNSNACTLQPLVQVEPRGRAAFPRRAPVYSTSEYEGIQGEKCSLGELQTIDEIMGEVYDTEAENKRNSDAESSGVDDEDVGKVSLLEDTYPRTRSRSRSLSRLGRRIGAVKLGVKAIPEEDMAQLQHKGVLGSPGKLSGLDGPYAKASRSLAKRITRTSKSPVKGRGTRSPIKGPAHTSGVGKPVDRNMAFKGLARTITDKYELLKE</sequence>
<evidence type="ECO:0000313" key="5">
    <source>
        <dbReference type="Proteomes" id="UP000614610"/>
    </source>
</evidence>
<feature type="region of interest" description="Disordered" evidence="1">
    <location>
        <begin position="605"/>
        <end position="637"/>
    </location>
</feature>
<name>A0A6G1LRD7_ORBOL</name>
<evidence type="ECO:0000256" key="1">
    <source>
        <dbReference type="SAM" id="MobiDB-lite"/>
    </source>
</evidence>
<dbReference type="EMBL" id="WIPF01000090">
    <property type="protein sequence ID" value="KAF3211128.1"/>
    <property type="molecule type" value="Genomic_DNA"/>
</dbReference>
<evidence type="ECO:0000313" key="4">
    <source>
        <dbReference type="Proteomes" id="UP000483672"/>
    </source>
</evidence>
<proteinExistence type="predicted"/>
<dbReference type="EMBL" id="WIWT01000065">
    <property type="protein sequence ID" value="KAF3205346.1"/>
    <property type="molecule type" value="Genomic_DNA"/>
</dbReference>
<feature type="region of interest" description="Disordered" evidence="1">
    <location>
        <begin position="814"/>
        <end position="853"/>
    </location>
</feature>
<dbReference type="Proteomes" id="UP000483672">
    <property type="component" value="Unassembled WGS sequence"/>
</dbReference>
<comment type="caution">
    <text evidence="2">The sequence shown here is derived from an EMBL/GenBank/DDBJ whole genome shotgun (WGS) entry which is preliminary data.</text>
</comment>
<dbReference type="Proteomes" id="UP000614610">
    <property type="component" value="Unassembled WGS sequence"/>
</dbReference>
<gene>
    <name evidence="3" type="ORF">TWF191_011004</name>
    <name evidence="2" type="ORF">TWF679_009361</name>
</gene>
<dbReference type="AlphaFoldDB" id="A0A6G1LRD7"/>
<organism evidence="2 5">
    <name type="scientific">Orbilia oligospora</name>
    <name type="common">Nematode-trapping fungus</name>
    <name type="synonym">Arthrobotrys oligospora</name>
    <dbReference type="NCBI Taxonomy" id="2813651"/>
    <lineage>
        <taxon>Eukaryota</taxon>
        <taxon>Fungi</taxon>
        <taxon>Dikarya</taxon>
        <taxon>Ascomycota</taxon>
        <taxon>Pezizomycotina</taxon>
        <taxon>Orbiliomycetes</taxon>
        <taxon>Orbiliales</taxon>
        <taxon>Orbiliaceae</taxon>
        <taxon>Orbilia</taxon>
    </lineage>
</organism>
<evidence type="ECO:0000313" key="2">
    <source>
        <dbReference type="EMBL" id="KAF3205346.1"/>
    </source>
</evidence>
<feature type="compositionally biased region" description="Basic and acidic residues" evidence="1">
    <location>
        <begin position="430"/>
        <end position="445"/>
    </location>
</feature>
<feature type="region of interest" description="Disordered" evidence="1">
    <location>
        <begin position="378"/>
        <end position="445"/>
    </location>
</feature>
<accession>A0A6G1LRD7</accession>
<evidence type="ECO:0000313" key="3">
    <source>
        <dbReference type="EMBL" id="KAF3211128.1"/>
    </source>
</evidence>
<reference evidence="2 4" key="1">
    <citation type="submission" date="2019-06" db="EMBL/GenBank/DDBJ databases">
        <authorList>
            <person name="Palmer J.M."/>
        </authorList>
    </citation>
    <scope>NUCLEOTIDE SEQUENCE</scope>
    <source>
        <strain evidence="3 4">TWF191</strain>
        <strain evidence="2">TWF679</strain>
    </source>
</reference>
<dbReference type="OrthoDB" id="5331508at2759"/>